<organism evidence="6 7">
    <name type="scientific">Pichia sorbitophila (strain ATCC MYA-4447 / BCRC 22081 / CBS 7064 / NBRC 10061 / NRRL Y-12695)</name>
    <name type="common">Hybrid yeast</name>
    <dbReference type="NCBI Taxonomy" id="559304"/>
    <lineage>
        <taxon>Eukaryota</taxon>
        <taxon>Fungi</taxon>
        <taxon>Dikarya</taxon>
        <taxon>Ascomycota</taxon>
        <taxon>Saccharomycotina</taxon>
        <taxon>Pichiomycetes</taxon>
        <taxon>Debaryomycetaceae</taxon>
        <taxon>Millerozyma</taxon>
    </lineage>
</organism>
<protein>
    <submittedName>
        <fullName evidence="6">Piso0_003655 protein</fullName>
    </submittedName>
</protein>
<keyword evidence="7" id="KW-1185">Reference proteome</keyword>
<evidence type="ECO:0000256" key="4">
    <source>
        <dbReference type="ARBA" id="ARBA00023242"/>
    </source>
</evidence>
<keyword evidence="4" id="KW-0539">Nucleus</keyword>
<dbReference type="OrthoDB" id="2019644at2759"/>
<keyword evidence="3" id="KW-0813">Transport</keyword>
<dbReference type="FunCoup" id="G8YGI4">
    <property type="interactions" value="310"/>
</dbReference>
<dbReference type="STRING" id="559304.G8YGI4"/>
<evidence type="ECO:0000313" key="6">
    <source>
        <dbReference type="EMBL" id="CCE81301.1"/>
    </source>
</evidence>
<reference evidence="6" key="1">
    <citation type="submission" date="2011-10" db="EMBL/GenBank/DDBJ databases">
        <authorList>
            <person name="Genoscope - CEA"/>
        </authorList>
    </citation>
    <scope>NUCLEOTIDE SEQUENCE</scope>
</reference>
<comment type="similarity">
    <text evidence="2">Belongs to the NUP186/NUP192/NUP205 family.</text>
</comment>
<dbReference type="Pfam" id="PF11894">
    <property type="entry name" value="Nup192"/>
    <property type="match status" value="1"/>
</dbReference>
<evidence type="ECO:0000313" key="7">
    <source>
        <dbReference type="Proteomes" id="UP000005222"/>
    </source>
</evidence>
<dbReference type="EMBL" id="FO082053">
    <property type="protein sequence ID" value="CCE80536.1"/>
    <property type="molecule type" value="Genomic_DNA"/>
</dbReference>
<dbReference type="eggNOG" id="KOG1835">
    <property type="taxonomic scope" value="Eukaryota"/>
</dbReference>
<dbReference type="PANTHER" id="PTHR31344">
    <property type="entry name" value="NUCLEAR PORE COMPLEX PROTEIN NUP205"/>
    <property type="match status" value="1"/>
</dbReference>
<dbReference type="Proteomes" id="UP000005222">
    <property type="component" value="Chromosome H"/>
</dbReference>
<comment type="subcellular location">
    <subcellularLocation>
        <location evidence="1">Nucleus</location>
    </subcellularLocation>
</comment>
<evidence type="ECO:0000256" key="2">
    <source>
        <dbReference type="ARBA" id="ARBA00005892"/>
    </source>
</evidence>
<dbReference type="InterPro" id="IPR021827">
    <property type="entry name" value="Nup186/Nup192/Nup205"/>
</dbReference>
<dbReference type="GO" id="GO:0017056">
    <property type="term" value="F:structural constituent of nuclear pore"/>
    <property type="evidence" value="ECO:0007669"/>
    <property type="project" value="TreeGrafter"/>
</dbReference>
<sequence length="1888" mass="216053">MADKSLASEWSLDNFIECYNSIKYQGSSSPQILSLLRNDLFEVLNVPGKNEQSRNKLIDESSNVKFTSGEEFKLNKKFRENALSLSTELNLDELVCAEILYYSTDLAYEKGTGFLDSARLAFFSRYEYILSILGYIISNGQFELILEGKSSDKFFQNLLLSFEKIYQILNNLNDLIDKQKVTYNINDLTFINTISYIKSSLFHCHETLGEVYFTLIDNLFPQFGSLKYYNRMIEHINKNIDEADVFIIHYLPGLLRVSTSLSELPEPDVIQLHAQVTKKLIEDHKLVMKSDYVDLTKTSFKGYELVINLVFLTVFIPWCKKSDHRIQKFDFKQDILKYIEVCISYGASEILLSISAETTKFETAKRLEWSNLYDFRSLLQINYPAFSPRKLIYSNADDISNILQHRPKEFENTKRLLDTTNYKVSESFCDNLVAPFFHEFFSAFIGNAAIILTSLRDSEEDFLLSSIDKNQSEKEEKIGNDKFGSSDKADITYIDEQSYYEKGIDLDQIASRADIERFYLSFVYTYDNRPELCSLFWSNDDLTNDIVGFISWGISNNTSPLITATFCLLLGSLASNGSEGSIRIWGILVNNNATGVSGKSDFSRISIDSIMDSLVYYHDALSENFENDLNLQEKLQQKRQEFMFSSAYSGVDTHNNSTESNQNKIMIELSEDSVVFISGFFSIISAIVKNLSVETERSRDIKQILFARIMPIVSSFLKFDNIISKVKTFHGNSNVPTTSNHNKSFDHPQVIVNEDNRVILINLIMRLLADFVANDENLYFRNQIWELIDRWVCLALVENESNMADYSYLHSAHGPHGVGYQSKLKFHNGSVKMKTGFQINMTHFSVVANFCDLMKHLFSPLSNDSNTAFSSYKLLYPATLGREYRASHQIGIWPYFEYLLLEIFGNSNSIASEKDKFLLQTCLAEIMENSLKEVDWIFLHDLAPKIIHDIKGLENIEDSSGMKLTYRDFMKLHHSLSVLNYLFDEKAYSILFAIISTGNEAIHENIILSKLVEKCLNILHNILLLQETFITKLLPILKNEENNNSSQLALSADSNRSVVLKDSLSAFNNIYYPKSLGTNAVSDFYEICLFNLPTIVQLGLYAGSSDLVIANLSVIILTQISNSSEFISTGSQKGNDLLLNRNRLLTIFESVDESFKVQYGFIQQLERSIDHFTDVEVKFNILRFLSDNLSNSLKEPGISHFLLGFQIRGNNLILDENNNSNTLLKSLIYCLCTSIDCISSIDYNDGNVRIIDMIPAKLCYMILDILIKLCRDPISSRITLKYLRKHAMSSLDLFSKLVSAQPKIDPISIWSNIKFDGNLRSDTENKFIEDQLSPETLISFIKHRNLLLQYLSLELHDISQQRSITKKEHYTKLLLNGNEVLEGSPQILNFLDILNFKFSNLETYNYHRFNEKYNLSLIVEKMEKEGEKNNKILDTSVLEKIYKLSCKSVSPELQTKEQKDTFASHVMNEGIQIADFLGKYIIAKETRNAQVSCLHSWTQLIQVLVSEGEVNSSRKMDFILEVFQIILPKINEYLEEDVQFSKEFISLCVFLFDFYERGSFEERKKGHKNDLYIERLISLFETCLNGILCSNSTSDLRSDLYVLASKFLHKSFTNENLLKRLSSILRLVDVKLIDIITNDSICAEGTPRITSLLFLETLVHLSSNIKSSFVLDLMIKNNTLALLVSSIKRTDELVLIYGDPKAPKEGIETLLYELTAFKCTLCLLIRVAQTRMGSLHLIQSEIFAIIKHCKFLSVDPDIGLSIKINNPNNELININLSLDTPISIMDTNHFVKEDNEISLFEFLVPMFQLVCAILLSMGPSYKPSIQQAKELFEHFKGLIVGVMKRDTLIEEKQINSKVYAETNVSYVGLKEMVSLIVLLESLTRQDSK</sequence>
<dbReference type="Proteomes" id="UP000005222">
    <property type="component" value="Chromosome G"/>
</dbReference>
<dbReference type="GO" id="GO:0006999">
    <property type="term" value="P:nuclear pore organization"/>
    <property type="evidence" value="ECO:0007669"/>
    <property type="project" value="TreeGrafter"/>
</dbReference>
<evidence type="ECO:0000256" key="3">
    <source>
        <dbReference type="ARBA" id="ARBA00022448"/>
    </source>
</evidence>
<dbReference type="GO" id="GO:0044611">
    <property type="term" value="C:nuclear pore inner ring"/>
    <property type="evidence" value="ECO:0007669"/>
    <property type="project" value="TreeGrafter"/>
</dbReference>
<gene>
    <name evidence="6" type="primary">Piso0_003655</name>
    <name evidence="5" type="ORF">GNLVRS01_PISO0G17100g</name>
    <name evidence="6" type="ORF">GNLVRS01_PISO0H17101g</name>
</gene>
<proteinExistence type="inferred from homology"/>
<name>G8YGI4_PICSO</name>
<dbReference type="EMBL" id="FO082052">
    <property type="protein sequence ID" value="CCE81301.1"/>
    <property type="molecule type" value="Genomic_DNA"/>
</dbReference>
<dbReference type="HOGENOM" id="CLU_002778_0_0_1"/>
<evidence type="ECO:0000256" key="1">
    <source>
        <dbReference type="ARBA" id="ARBA00004123"/>
    </source>
</evidence>
<dbReference type="PANTHER" id="PTHR31344:SF0">
    <property type="entry name" value="NUCLEAR PORE COMPLEX PROTEIN NUP205"/>
    <property type="match status" value="1"/>
</dbReference>
<accession>G8YGI4</accession>
<dbReference type="InParanoid" id="G8YGI4"/>
<reference evidence="7" key="2">
    <citation type="journal article" date="2012" name="G3 (Bethesda)">
        <title>Pichia sorbitophila, an interspecies yeast hybrid reveals early steps of genome resolution following polyploidization.</title>
        <authorList>
            <person name="Leh Louis V."/>
            <person name="Despons L."/>
            <person name="Friedrich A."/>
            <person name="Martin T."/>
            <person name="Durrens P."/>
            <person name="Casaregola S."/>
            <person name="Neuveglise C."/>
            <person name="Fairhead C."/>
            <person name="Marck C."/>
            <person name="Cruz J.A."/>
            <person name="Straub M.L."/>
            <person name="Kugler V."/>
            <person name="Sacerdot C."/>
            <person name="Uzunov Z."/>
            <person name="Thierry A."/>
            <person name="Weiss S."/>
            <person name="Bleykasten C."/>
            <person name="De Montigny J."/>
            <person name="Jacques N."/>
            <person name="Jung P."/>
            <person name="Lemaire M."/>
            <person name="Mallet S."/>
            <person name="Morel G."/>
            <person name="Richard G.F."/>
            <person name="Sarkar A."/>
            <person name="Savel G."/>
            <person name="Schacherer J."/>
            <person name="Seret M.L."/>
            <person name="Talla E."/>
            <person name="Samson G."/>
            <person name="Jubin C."/>
            <person name="Poulain J."/>
            <person name="Vacherie B."/>
            <person name="Barbe V."/>
            <person name="Pelletier E."/>
            <person name="Sherman D.J."/>
            <person name="Westhof E."/>
            <person name="Weissenbach J."/>
            <person name="Baret P.V."/>
            <person name="Wincker P."/>
            <person name="Gaillardin C."/>
            <person name="Dujon B."/>
            <person name="Souciet J.L."/>
        </authorList>
    </citation>
    <scope>NUCLEOTIDE SEQUENCE [LARGE SCALE GENOMIC DNA]</scope>
    <source>
        <strain evidence="7">ATCC MYA-4447 / BCRC 22081 / CBS 7064 / NBRC 10061 / NRRL Y-12695</strain>
    </source>
</reference>
<evidence type="ECO:0000313" key="5">
    <source>
        <dbReference type="EMBL" id="CCE80536.1"/>
    </source>
</evidence>